<reference evidence="1" key="1">
    <citation type="submission" date="2014-12" db="EMBL/GenBank/DDBJ databases">
        <title>Insight into the proteome of Arion vulgaris.</title>
        <authorList>
            <person name="Aradska J."/>
            <person name="Bulat T."/>
            <person name="Smidak R."/>
            <person name="Sarate P."/>
            <person name="Gangsoo J."/>
            <person name="Sialana F."/>
            <person name="Bilban M."/>
            <person name="Lubec G."/>
        </authorList>
    </citation>
    <scope>NUCLEOTIDE SEQUENCE</scope>
    <source>
        <tissue evidence="1">Skin</tissue>
    </source>
</reference>
<proteinExistence type="predicted"/>
<organism evidence="1">
    <name type="scientific">Arion vulgaris</name>
    <dbReference type="NCBI Taxonomy" id="1028688"/>
    <lineage>
        <taxon>Eukaryota</taxon>
        <taxon>Metazoa</taxon>
        <taxon>Spiralia</taxon>
        <taxon>Lophotrochozoa</taxon>
        <taxon>Mollusca</taxon>
        <taxon>Gastropoda</taxon>
        <taxon>Heterobranchia</taxon>
        <taxon>Euthyneura</taxon>
        <taxon>Panpulmonata</taxon>
        <taxon>Eupulmonata</taxon>
        <taxon>Stylommatophora</taxon>
        <taxon>Helicina</taxon>
        <taxon>Arionoidea</taxon>
        <taxon>Arionidae</taxon>
        <taxon>Arion</taxon>
    </lineage>
</organism>
<accession>A0A0B6YNZ3</accession>
<dbReference type="AlphaFoldDB" id="A0A0B6YNZ3"/>
<dbReference type="EMBL" id="HACG01011089">
    <property type="protein sequence ID" value="CEK57954.1"/>
    <property type="molecule type" value="Transcribed_RNA"/>
</dbReference>
<sequence length="100" mass="11936">MHKTADQCYQMLHKEQSIILRLESGHNRLRNRLYRKITIGETNFYSCGWNSKIAEHILYVCKFTEKIRIKYGLPRLTNLRSFKDNQTRLQQFTEAICAVI</sequence>
<name>A0A0B6YNZ3_9EUPU</name>
<gene>
    <name evidence="1" type="primary">ORF31562</name>
</gene>
<protein>
    <submittedName>
        <fullName evidence="1">Uncharacterized protein</fullName>
    </submittedName>
</protein>
<evidence type="ECO:0000313" key="1">
    <source>
        <dbReference type="EMBL" id="CEK57954.1"/>
    </source>
</evidence>